<evidence type="ECO:0000259" key="2">
    <source>
        <dbReference type="PROSITE" id="PS50011"/>
    </source>
</evidence>
<evidence type="ECO:0000313" key="3">
    <source>
        <dbReference type="EMBL" id="EPT03320.1"/>
    </source>
</evidence>
<feature type="region of interest" description="Disordered" evidence="1">
    <location>
        <begin position="773"/>
        <end position="825"/>
    </location>
</feature>
<dbReference type="PROSITE" id="PS00109">
    <property type="entry name" value="PROTEIN_KINASE_TYR"/>
    <property type="match status" value="1"/>
</dbReference>
<dbReference type="SUPFAM" id="SSF56112">
    <property type="entry name" value="Protein kinase-like (PK-like)"/>
    <property type="match status" value="1"/>
</dbReference>
<dbReference type="Pfam" id="PF17667">
    <property type="entry name" value="Pkinase_fungal"/>
    <property type="match status" value="1"/>
</dbReference>
<dbReference type="eggNOG" id="ENOG502SXF9">
    <property type="taxonomic scope" value="Eukaryota"/>
</dbReference>
<accession>S8FYP3</accession>
<dbReference type="Gene3D" id="1.10.510.10">
    <property type="entry name" value="Transferase(Phosphotransferase) domain 1"/>
    <property type="match status" value="1"/>
</dbReference>
<reference evidence="3 4" key="1">
    <citation type="journal article" date="2012" name="Science">
        <title>The Paleozoic origin of enzymatic lignin decomposition reconstructed from 31 fungal genomes.</title>
        <authorList>
            <person name="Floudas D."/>
            <person name="Binder M."/>
            <person name="Riley R."/>
            <person name="Barry K."/>
            <person name="Blanchette R.A."/>
            <person name="Henrissat B."/>
            <person name="Martinez A.T."/>
            <person name="Otillar R."/>
            <person name="Spatafora J.W."/>
            <person name="Yadav J.S."/>
            <person name="Aerts A."/>
            <person name="Benoit I."/>
            <person name="Boyd A."/>
            <person name="Carlson A."/>
            <person name="Copeland A."/>
            <person name="Coutinho P.M."/>
            <person name="de Vries R.P."/>
            <person name="Ferreira P."/>
            <person name="Findley K."/>
            <person name="Foster B."/>
            <person name="Gaskell J."/>
            <person name="Glotzer D."/>
            <person name="Gorecki P."/>
            <person name="Heitman J."/>
            <person name="Hesse C."/>
            <person name="Hori C."/>
            <person name="Igarashi K."/>
            <person name="Jurgens J.A."/>
            <person name="Kallen N."/>
            <person name="Kersten P."/>
            <person name="Kohler A."/>
            <person name="Kuees U."/>
            <person name="Kumar T.K.A."/>
            <person name="Kuo A."/>
            <person name="LaButti K."/>
            <person name="Larrondo L.F."/>
            <person name="Lindquist E."/>
            <person name="Ling A."/>
            <person name="Lombard V."/>
            <person name="Lucas S."/>
            <person name="Lundell T."/>
            <person name="Martin R."/>
            <person name="McLaughlin D.J."/>
            <person name="Morgenstern I."/>
            <person name="Morin E."/>
            <person name="Murat C."/>
            <person name="Nagy L.G."/>
            <person name="Nolan M."/>
            <person name="Ohm R.A."/>
            <person name="Patyshakuliyeva A."/>
            <person name="Rokas A."/>
            <person name="Ruiz-Duenas F.J."/>
            <person name="Sabat G."/>
            <person name="Salamov A."/>
            <person name="Samejima M."/>
            <person name="Schmutz J."/>
            <person name="Slot J.C."/>
            <person name="St John F."/>
            <person name="Stenlid J."/>
            <person name="Sun H."/>
            <person name="Sun S."/>
            <person name="Syed K."/>
            <person name="Tsang A."/>
            <person name="Wiebenga A."/>
            <person name="Young D."/>
            <person name="Pisabarro A."/>
            <person name="Eastwood D.C."/>
            <person name="Martin F."/>
            <person name="Cullen D."/>
            <person name="Grigoriev I.V."/>
            <person name="Hibbett D.S."/>
        </authorList>
    </citation>
    <scope>NUCLEOTIDE SEQUENCE</scope>
    <source>
        <strain evidence="4">FP-58527</strain>
    </source>
</reference>
<dbReference type="InterPro" id="IPR040976">
    <property type="entry name" value="Pkinase_fungal"/>
</dbReference>
<dbReference type="GO" id="GO:0005524">
    <property type="term" value="F:ATP binding"/>
    <property type="evidence" value="ECO:0007669"/>
    <property type="project" value="InterPro"/>
</dbReference>
<sequence>MFTDDANFREPLLLASGCEITNSDMNLLSLGVNLPPFALPLLPHIPTSTATNSSFYTNIDDFATMSDKATPQQRRPAMHHADAAEAKQNNPDDEVGWHEQIHDRIREYPLKIEAYLKDMVPAAGRVPKCPKVKDLFQEVPIRGAENDMYPPMINALTKLVESFPDDQRPRFHDYGSKIMKFPYQHYNEEHHPTKPDIIATVPSIPVVTPLYRWRHVALVFELKIDAQADPLIMHTPTHWKTLVQLAKGARNIMLSQGRLYAFVIGVYGDIARIFRFDRAGAICSPTFKYREQPKILHEFLWRLFHPKLIKCDIVGADPTVTLGTPADRERADQWATAADPEWGRTAETRKACRQITVGEGDEKKTYLVYKLLFVNPGLFSRATLVWEAFDLNETPSIPSERKRYIIKESWGGLARTSETKHYQDILRSAGGRELTGIAKFVFGDDAGRREERDRVEAERKKALNPRARNFVRAGHLTVGGFHHAPEKNRWNERSLTRIVLETVGTPLSEFLTTKELVTAFRDAIKGHHQAYLNGVVHRDVSEGNVMISRDKKQSFSGFIQDFDYSFSWVAFLIKHKDEFGWGDAVDLATWEKYCVEHGHELLQEGDAGNDSKERTGTVFFMAIEILENAITHEARHDLESFYWLLVFVVLRHCAHNHKLGVKAYGQLFCPGQELDSYAVTKSGWIHRTKPLEVTGNKPLNDLLERFRELCLTNFNRKEETPRMTHKDVLAIFDEALSASSVWPDAAGDAARPWAPPRNAKYSEKVAESMNQEVTRGTIDHTTGGDLRFPRFGPQRPDSKYGLSDDEKNKDPDTDDDEAPEDTLPADGLPIAVAVDPEMAPPMPVAQDTPATDNENGRPAANEPEPTLNVPRDPSPDGHVFARSSVGARQAQASSGATGRNMAETWPAAKASGPSARAERRYNLRSSARGKPAAEANSNLQTDDAAGGSGHVGTRSRAQTTSRRRDNETRDSSVGKRSRDGHDAPEDAELGPESHTSKRPRTLSITRPRGRSSSKKTGKKR</sequence>
<protein>
    <recommendedName>
        <fullName evidence="2">Protein kinase domain-containing protein</fullName>
    </recommendedName>
</protein>
<dbReference type="AlphaFoldDB" id="S8FYP3"/>
<dbReference type="Proteomes" id="UP000015241">
    <property type="component" value="Unassembled WGS sequence"/>
</dbReference>
<dbReference type="PANTHER" id="PTHR38248">
    <property type="entry name" value="FUNK1 6"/>
    <property type="match status" value="1"/>
</dbReference>
<organism evidence="3 4">
    <name type="scientific">Fomitopsis schrenkii</name>
    <name type="common">Brown rot fungus</name>
    <dbReference type="NCBI Taxonomy" id="2126942"/>
    <lineage>
        <taxon>Eukaryota</taxon>
        <taxon>Fungi</taxon>
        <taxon>Dikarya</taxon>
        <taxon>Basidiomycota</taxon>
        <taxon>Agaricomycotina</taxon>
        <taxon>Agaricomycetes</taxon>
        <taxon>Polyporales</taxon>
        <taxon>Fomitopsis</taxon>
    </lineage>
</organism>
<name>S8FYP3_FOMSC</name>
<proteinExistence type="predicted"/>
<evidence type="ECO:0000313" key="4">
    <source>
        <dbReference type="Proteomes" id="UP000015241"/>
    </source>
</evidence>
<feature type="compositionally biased region" description="Basic and acidic residues" evidence="1">
    <location>
        <begin position="796"/>
        <end position="811"/>
    </location>
</feature>
<dbReference type="PROSITE" id="PS50011">
    <property type="entry name" value="PROTEIN_KINASE_DOM"/>
    <property type="match status" value="1"/>
</dbReference>
<dbReference type="HOGENOM" id="CLU_010865_0_0_1"/>
<dbReference type="InParanoid" id="S8FYP3"/>
<dbReference type="STRING" id="743788.S8FYP3"/>
<dbReference type="EMBL" id="KE504130">
    <property type="protein sequence ID" value="EPT03320.1"/>
    <property type="molecule type" value="Genomic_DNA"/>
</dbReference>
<dbReference type="PANTHER" id="PTHR38248:SF2">
    <property type="entry name" value="FUNK1 11"/>
    <property type="match status" value="1"/>
</dbReference>
<dbReference type="GO" id="GO:0004672">
    <property type="term" value="F:protein kinase activity"/>
    <property type="evidence" value="ECO:0007669"/>
    <property type="project" value="InterPro"/>
</dbReference>
<dbReference type="InterPro" id="IPR008266">
    <property type="entry name" value="Tyr_kinase_AS"/>
</dbReference>
<gene>
    <name evidence="3" type="ORF">FOMPIDRAFT_1046875</name>
</gene>
<feature type="region of interest" description="Disordered" evidence="1">
    <location>
        <begin position="837"/>
        <end position="1020"/>
    </location>
</feature>
<keyword evidence="4" id="KW-1185">Reference proteome</keyword>
<feature type="compositionally biased region" description="Basic and acidic residues" evidence="1">
    <location>
        <begin position="962"/>
        <end position="984"/>
    </location>
</feature>
<evidence type="ECO:0000256" key="1">
    <source>
        <dbReference type="SAM" id="MobiDB-lite"/>
    </source>
</evidence>
<feature type="region of interest" description="Disordered" evidence="1">
    <location>
        <begin position="68"/>
        <end position="94"/>
    </location>
</feature>
<dbReference type="InterPro" id="IPR011009">
    <property type="entry name" value="Kinase-like_dom_sf"/>
</dbReference>
<feature type="compositionally biased region" description="Basic residues" evidence="1">
    <location>
        <begin position="1007"/>
        <end position="1020"/>
    </location>
</feature>
<feature type="domain" description="Protein kinase" evidence="2">
    <location>
        <begin position="368"/>
        <end position="736"/>
    </location>
</feature>
<dbReference type="OrthoDB" id="2797568at2759"/>
<dbReference type="InterPro" id="IPR000719">
    <property type="entry name" value="Prot_kinase_dom"/>
</dbReference>